<dbReference type="OrthoDB" id="421226at2759"/>
<dbReference type="Pfam" id="PF00520">
    <property type="entry name" value="Ion_trans"/>
    <property type="match status" value="1"/>
</dbReference>
<dbReference type="Proteomes" id="UP000275267">
    <property type="component" value="Unassembled WGS sequence"/>
</dbReference>
<organism evidence="9 10">
    <name type="scientific">Panicum miliaceum</name>
    <name type="common">Proso millet</name>
    <name type="synonym">Broomcorn millet</name>
    <dbReference type="NCBI Taxonomy" id="4540"/>
    <lineage>
        <taxon>Eukaryota</taxon>
        <taxon>Viridiplantae</taxon>
        <taxon>Streptophyta</taxon>
        <taxon>Embryophyta</taxon>
        <taxon>Tracheophyta</taxon>
        <taxon>Spermatophyta</taxon>
        <taxon>Magnoliopsida</taxon>
        <taxon>Liliopsida</taxon>
        <taxon>Poales</taxon>
        <taxon>Poaceae</taxon>
        <taxon>PACMAD clade</taxon>
        <taxon>Panicoideae</taxon>
        <taxon>Panicodae</taxon>
        <taxon>Paniceae</taxon>
        <taxon>Panicinae</taxon>
        <taxon>Panicum</taxon>
        <taxon>Panicum sect. Panicum</taxon>
    </lineage>
</organism>
<dbReference type="PANTHER" id="PTHR45651:SF4">
    <property type="entry name" value="OS12G0468500 PROTEIN"/>
    <property type="match status" value="1"/>
</dbReference>
<protein>
    <submittedName>
        <fullName evidence="9">Cyclic nucleotide-gated ion channel 7</fullName>
    </submittedName>
</protein>
<dbReference type="PANTHER" id="PTHR45651">
    <property type="entry name" value="CYCLIC NUCLEOTIDE-GATED ION CHANNEL 15-RELATED-RELATED"/>
    <property type="match status" value="1"/>
</dbReference>
<accession>A0A3L6REL4</accession>
<evidence type="ECO:0000256" key="4">
    <source>
        <dbReference type="ARBA" id="ARBA00023136"/>
    </source>
</evidence>
<keyword evidence="10" id="KW-1185">Reference proteome</keyword>
<keyword evidence="4 7" id="KW-0472">Membrane</keyword>
<comment type="subcellular location">
    <subcellularLocation>
        <location evidence="1">Membrane</location>
        <topology evidence="1">Multi-pass membrane protein</topology>
    </subcellularLocation>
</comment>
<dbReference type="GO" id="GO:0016020">
    <property type="term" value="C:membrane"/>
    <property type="evidence" value="ECO:0007669"/>
    <property type="project" value="UniProtKB-SubCell"/>
</dbReference>
<sequence>MFGCGYRTQFINGRKEKFVRLEEEEEEAAPASPPARATMDHHGHRHGHGGGFHMDSYFSSNPAAAAAKFRARSVRVAAGVMNRSERLKSIGLVFQEDFRKMSQKVFDPQDAFLARMNRAFVFAFIVSAAIDPLFLYLLAVKYTDKNTCIGFDRNLATVATVVRTAVDAFYLSRIALQFRTAYIAPSSRVFGRGELVIDSAAIARRYLRRFFAVDLLAVLPLPQVSIWNFLNRPKGADLLPTKNALLFTVLAQYVPRLVRFYPITSELKRTAGVFAETAFGGAAFYLLLYMLASHMVGAFWYLLAIERLDDCWRDKCLNLNFHQCRTYMYCGGGSQGQSGFLEWRTMIRQNLSTIGQGLDTTHYKGEQLFSITLALVGLILMALLIGNMQTYLQSMTLRLEEMRLKRRDSEQ</sequence>
<keyword evidence="5" id="KW-0406">Ion transport</keyword>
<dbReference type="EMBL" id="PQIB02000009">
    <property type="protein sequence ID" value="RLN00926.1"/>
    <property type="molecule type" value="Genomic_DNA"/>
</dbReference>
<evidence type="ECO:0000256" key="6">
    <source>
        <dbReference type="SAM" id="MobiDB-lite"/>
    </source>
</evidence>
<dbReference type="InterPro" id="IPR005821">
    <property type="entry name" value="Ion_trans_dom"/>
</dbReference>
<feature type="transmembrane region" description="Helical" evidence="7">
    <location>
        <begin position="210"/>
        <end position="230"/>
    </location>
</feature>
<feature type="transmembrane region" description="Helical" evidence="7">
    <location>
        <begin position="282"/>
        <end position="303"/>
    </location>
</feature>
<evidence type="ECO:0000256" key="2">
    <source>
        <dbReference type="ARBA" id="ARBA00022692"/>
    </source>
</evidence>
<keyword evidence="5" id="KW-0813">Transport</keyword>
<keyword evidence="3 7" id="KW-1133">Transmembrane helix</keyword>
<dbReference type="SUPFAM" id="SSF81324">
    <property type="entry name" value="Voltage-gated potassium channels"/>
    <property type="match status" value="1"/>
</dbReference>
<reference evidence="10" key="1">
    <citation type="journal article" date="2019" name="Nat. Commun.">
        <title>The genome of broomcorn millet.</title>
        <authorList>
            <person name="Zou C."/>
            <person name="Miki D."/>
            <person name="Li D."/>
            <person name="Tang Q."/>
            <person name="Xiao L."/>
            <person name="Rajput S."/>
            <person name="Deng P."/>
            <person name="Jia W."/>
            <person name="Huang R."/>
            <person name="Zhang M."/>
            <person name="Sun Y."/>
            <person name="Hu J."/>
            <person name="Fu X."/>
            <person name="Schnable P.S."/>
            <person name="Li F."/>
            <person name="Zhang H."/>
            <person name="Feng B."/>
            <person name="Zhu X."/>
            <person name="Liu R."/>
            <person name="Schnable J.C."/>
            <person name="Zhu J.-K."/>
            <person name="Zhang H."/>
        </authorList>
    </citation>
    <scope>NUCLEOTIDE SEQUENCE [LARGE SCALE GENOMIC DNA]</scope>
</reference>
<dbReference type="AlphaFoldDB" id="A0A3L6REL4"/>
<evidence type="ECO:0000256" key="3">
    <source>
        <dbReference type="ARBA" id="ARBA00022989"/>
    </source>
</evidence>
<dbReference type="InterPro" id="IPR003938">
    <property type="entry name" value="K_chnl_volt-dep_EAG/ELK/ERG"/>
</dbReference>
<evidence type="ECO:0000256" key="7">
    <source>
        <dbReference type="SAM" id="Phobius"/>
    </source>
</evidence>
<dbReference type="GO" id="GO:0005249">
    <property type="term" value="F:voltage-gated potassium channel activity"/>
    <property type="evidence" value="ECO:0007669"/>
    <property type="project" value="InterPro"/>
</dbReference>
<name>A0A3L6REL4_PANMI</name>
<keyword evidence="2 7" id="KW-0812">Transmembrane</keyword>
<dbReference type="PRINTS" id="PR01463">
    <property type="entry name" value="EAGCHANLFMLY"/>
</dbReference>
<keyword evidence="5" id="KW-0407">Ion channel</keyword>
<evidence type="ECO:0000259" key="8">
    <source>
        <dbReference type="Pfam" id="PF00520"/>
    </source>
</evidence>
<gene>
    <name evidence="9" type="ORF">C2845_PM06G34260</name>
</gene>
<feature type="transmembrane region" description="Helical" evidence="7">
    <location>
        <begin position="368"/>
        <end position="388"/>
    </location>
</feature>
<evidence type="ECO:0000313" key="10">
    <source>
        <dbReference type="Proteomes" id="UP000275267"/>
    </source>
</evidence>
<dbReference type="STRING" id="4540.A0A3L6REL4"/>
<feature type="region of interest" description="Disordered" evidence="6">
    <location>
        <begin position="21"/>
        <end position="46"/>
    </location>
</feature>
<feature type="transmembrane region" description="Helical" evidence="7">
    <location>
        <begin position="119"/>
        <end position="139"/>
    </location>
</feature>
<dbReference type="Gene3D" id="1.10.287.70">
    <property type="match status" value="1"/>
</dbReference>
<comment type="caution">
    <text evidence="9">The sequence shown here is derived from an EMBL/GenBank/DDBJ whole genome shotgun (WGS) entry which is preliminary data.</text>
</comment>
<evidence type="ECO:0000256" key="5">
    <source>
        <dbReference type="ARBA" id="ARBA00023303"/>
    </source>
</evidence>
<evidence type="ECO:0000256" key="1">
    <source>
        <dbReference type="ARBA" id="ARBA00004141"/>
    </source>
</evidence>
<feature type="domain" description="Ion transport" evidence="8">
    <location>
        <begin position="145"/>
        <end position="398"/>
    </location>
</feature>
<evidence type="ECO:0000313" key="9">
    <source>
        <dbReference type="EMBL" id="RLN00926.1"/>
    </source>
</evidence>
<proteinExistence type="predicted"/>